<sequence>MEIGNVLVELVPRWPVLGKNIRIVAIGY</sequence>
<protein>
    <submittedName>
        <fullName evidence="1">Uncharacterized protein</fullName>
    </submittedName>
</protein>
<evidence type="ECO:0000313" key="2">
    <source>
        <dbReference type="Proteomes" id="UP000188268"/>
    </source>
</evidence>
<comment type="caution">
    <text evidence="1">The sequence shown here is derived from an EMBL/GenBank/DDBJ whole genome shotgun (WGS) entry which is preliminary data.</text>
</comment>
<name>A0A1R3HLC7_COCAP</name>
<dbReference type="EMBL" id="AWWV01011680">
    <property type="protein sequence ID" value="OMO71227.1"/>
    <property type="molecule type" value="Genomic_DNA"/>
</dbReference>
<dbReference type="AlphaFoldDB" id="A0A1R3HLC7"/>
<evidence type="ECO:0000313" key="1">
    <source>
        <dbReference type="EMBL" id="OMO71227.1"/>
    </source>
</evidence>
<accession>A0A1R3HLC7</accession>
<organism evidence="1 2">
    <name type="scientific">Corchorus capsularis</name>
    <name type="common">Jute</name>
    <dbReference type="NCBI Taxonomy" id="210143"/>
    <lineage>
        <taxon>Eukaryota</taxon>
        <taxon>Viridiplantae</taxon>
        <taxon>Streptophyta</taxon>
        <taxon>Embryophyta</taxon>
        <taxon>Tracheophyta</taxon>
        <taxon>Spermatophyta</taxon>
        <taxon>Magnoliopsida</taxon>
        <taxon>eudicotyledons</taxon>
        <taxon>Gunneridae</taxon>
        <taxon>Pentapetalae</taxon>
        <taxon>rosids</taxon>
        <taxon>malvids</taxon>
        <taxon>Malvales</taxon>
        <taxon>Malvaceae</taxon>
        <taxon>Grewioideae</taxon>
        <taxon>Apeibeae</taxon>
        <taxon>Corchorus</taxon>
    </lineage>
</organism>
<dbReference type="Proteomes" id="UP000188268">
    <property type="component" value="Unassembled WGS sequence"/>
</dbReference>
<gene>
    <name evidence="1" type="ORF">CCACVL1_18345</name>
</gene>
<proteinExistence type="predicted"/>
<reference evidence="1 2" key="1">
    <citation type="submission" date="2013-09" db="EMBL/GenBank/DDBJ databases">
        <title>Corchorus capsularis genome sequencing.</title>
        <authorList>
            <person name="Alam M."/>
            <person name="Haque M.S."/>
            <person name="Islam M.S."/>
            <person name="Emdad E.M."/>
            <person name="Islam M.M."/>
            <person name="Ahmed B."/>
            <person name="Halim A."/>
            <person name="Hossen Q.M.M."/>
            <person name="Hossain M.Z."/>
            <person name="Ahmed R."/>
            <person name="Khan M.M."/>
            <person name="Islam R."/>
            <person name="Rashid M.M."/>
            <person name="Khan S.A."/>
            <person name="Rahman M.S."/>
            <person name="Alam M."/>
        </authorList>
    </citation>
    <scope>NUCLEOTIDE SEQUENCE [LARGE SCALE GENOMIC DNA]</scope>
    <source>
        <strain evidence="2">cv. CVL-1</strain>
        <tissue evidence="1">Whole seedling</tissue>
    </source>
</reference>
<dbReference type="Gramene" id="OMO71227">
    <property type="protein sequence ID" value="OMO71227"/>
    <property type="gene ID" value="CCACVL1_18345"/>
</dbReference>
<keyword evidence="2" id="KW-1185">Reference proteome</keyword>